<dbReference type="EMBL" id="PIYS01000027">
    <property type="protein sequence ID" value="PKF70451.1"/>
    <property type="molecule type" value="Genomic_DNA"/>
</dbReference>
<sequence length="76" mass="8958">MWLQIAILVASFLLSQANQPKTQKPKPAFFQDFDFPRCDEGTEKEWIFGQVWQEDWMVLSVRNQRSRAIKVKGSKK</sequence>
<dbReference type="AlphaFoldDB" id="A0A2I0CMV1"/>
<dbReference type="Proteomes" id="UP000242861">
    <property type="component" value="Unassembled WGS sequence"/>
</dbReference>
<proteinExistence type="predicted"/>
<gene>
    <name evidence="1" type="ORF">CW360_14235</name>
</gene>
<name>A0A2I0CMV1_9PSED</name>
<evidence type="ECO:0000313" key="2">
    <source>
        <dbReference type="Proteomes" id="UP000242861"/>
    </source>
</evidence>
<evidence type="ECO:0000313" key="1">
    <source>
        <dbReference type="EMBL" id="PKF70451.1"/>
    </source>
</evidence>
<protein>
    <submittedName>
        <fullName evidence="1">Uncharacterized protein</fullName>
    </submittedName>
</protein>
<organism evidence="1 2">
    <name type="scientific">Pseudomonas fluvialis</name>
    <dbReference type="NCBI Taxonomy" id="1793966"/>
    <lineage>
        <taxon>Bacteria</taxon>
        <taxon>Pseudomonadati</taxon>
        <taxon>Pseudomonadota</taxon>
        <taxon>Gammaproteobacteria</taxon>
        <taxon>Pseudomonadales</taxon>
        <taxon>Pseudomonadaceae</taxon>
        <taxon>Pseudomonas</taxon>
    </lineage>
</organism>
<dbReference type="RefSeq" id="WP_101194164.1">
    <property type="nucleotide sequence ID" value="NZ_PIYS01000027.1"/>
</dbReference>
<accession>A0A2I0CMV1</accession>
<comment type="caution">
    <text evidence="1">The sequence shown here is derived from an EMBL/GenBank/DDBJ whole genome shotgun (WGS) entry which is preliminary data.</text>
</comment>
<reference evidence="2" key="1">
    <citation type="submission" date="2017-12" db="EMBL/GenBank/DDBJ databases">
        <authorList>
            <person name="Yu X.-Y."/>
        </authorList>
    </citation>
    <scope>NUCLEOTIDE SEQUENCE [LARGE SCALE GENOMIC DNA]</scope>
    <source>
        <strain evidence="2">ZYSR67-Z</strain>
    </source>
</reference>